<sequence>MQPPPPFSGLSQLGDAPDPTLSNVSALANVPTASTNQIPADLLMAYPFLAQLLANQASSSHAPAASSTPATSATVASTPAAQQVPVDRATELRQQSQRPLSSFSNPKDMLWTESAARKAMKRYSKDFVTRDEDGRIISDERKDEIEAGVNLLTEEAKARLKKEHPEDKELITNINFKEFKENYIDTLMDLARQVGEQFPELAWCEMYYKPFIWIMLHLKSHKDGLKKKAKRSEQNKATAGPSSTSKKISSTKQTSQSTKKRPASNNAKTASTSARKLTPDPFADVEDSGEDEPKSKKQKSNAPTAVQRLNQLAKERGLDMSNDESDEEMGDLDETNQGAVKSAADLQETAGTRTSGMVILVRAQASANSISKENTIPVHKASSAASKAAVSRPAPTSASRPGPATDANPTTQKGSKLSVPFKITTAAPASTQRASQATSAVPSPALGNMRAVDASKLEDPTAAALRSALQVRFSELPETEEVDDALQLLETVDACGASKESNGDPTFVAWLEELEKLDPATIDDEDELGECFGHRAIGRWKYDAPLSNADTWGRTANAFKLLSALLRIWHIGRQQLIDQGSSTQPLVHNHIAKVCARIKLAFKIGSSNTQSSTQNAEAGPSTGKTDKKRARVSMELKQGVITADAIKRLSEKDATQILKSANIKFKSGALRSDIIDILIEAHTNGRIKLTADQIRCPGLSSEITDE</sequence>
<protein>
    <submittedName>
        <fullName evidence="2">Uncharacterized protein</fullName>
    </submittedName>
</protein>
<feature type="compositionally biased region" description="Polar residues" evidence="1">
    <location>
        <begin position="92"/>
        <end position="105"/>
    </location>
</feature>
<organism evidence="2 3">
    <name type="scientific">Tilletia indica</name>
    <dbReference type="NCBI Taxonomy" id="43049"/>
    <lineage>
        <taxon>Eukaryota</taxon>
        <taxon>Fungi</taxon>
        <taxon>Dikarya</taxon>
        <taxon>Basidiomycota</taxon>
        <taxon>Ustilaginomycotina</taxon>
        <taxon>Exobasidiomycetes</taxon>
        <taxon>Tilletiales</taxon>
        <taxon>Tilletiaceae</taxon>
        <taxon>Tilletia</taxon>
    </lineage>
</organism>
<feature type="region of interest" description="Disordered" evidence="1">
    <location>
        <begin position="381"/>
        <end position="419"/>
    </location>
</feature>
<feature type="region of interest" description="Disordered" evidence="1">
    <location>
        <begin position="1"/>
        <end position="22"/>
    </location>
</feature>
<accession>A0A8T8SPS9</accession>
<name>A0A8T8SPS9_9BASI</name>
<feature type="region of interest" description="Disordered" evidence="1">
    <location>
        <begin position="226"/>
        <end position="306"/>
    </location>
</feature>
<evidence type="ECO:0000313" key="2">
    <source>
        <dbReference type="EMBL" id="KAE8244812.1"/>
    </source>
</evidence>
<evidence type="ECO:0000256" key="1">
    <source>
        <dbReference type="SAM" id="MobiDB-lite"/>
    </source>
</evidence>
<gene>
    <name evidence="2" type="ORF">A4X13_0g6241</name>
</gene>
<comment type="caution">
    <text evidence="2">The sequence shown here is derived from an EMBL/GenBank/DDBJ whole genome shotgun (WGS) entry which is preliminary data.</text>
</comment>
<feature type="compositionally biased region" description="Low complexity" evidence="1">
    <location>
        <begin position="242"/>
        <end position="274"/>
    </location>
</feature>
<feature type="region of interest" description="Disordered" evidence="1">
    <location>
        <begin position="61"/>
        <end position="107"/>
    </location>
</feature>
<dbReference type="AlphaFoldDB" id="A0A8T8SPS9"/>
<dbReference type="EMBL" id="LWDF02000569">
    <property type="protein sequence ID" value="KAE8244812.1"/>
    <property type="molecule type" value="Genomic_DNA"/>
</dbReference>
<keyword evidence="3" id="KW-1185">Reference proteome</keyword>
<evidence type="ECO:0000313" key="3">
    <source>
        <dbReference type="Proteomes" id="UP000077521"/>
    </source>
</evidence>
<feature type="compositionally biased region" description="Low complexity" evidence="1">
    <location>
        <begin position="61"/>
        <end position="81"/>
    </location>
</feature>
<proteinExistence type="predicted"/>
<reference evidence="2" key="2">
    <citation type="journal article" date="2019" name="IMA Fungus">
        <title>Genome sequencing and comparison of five Tilletia species to identify candidate genes for the detection of regulated species infecting wheat.</title>
        <authorList>
            <person name="Nguyen H.D.T."/>
            <person name="Sultana T."/>
            <person name="Kesanakurti P."/>
            <person name="Hambleton S."/>
        </authorList>
    </citation>
    <scope>NUCLEOTIDE SEQUENCE</scope>
    <source>
        <strain evidence="2">DAOMC 236416</strain>
    </source>
</reference>
<feature type="region of interest" description="Disordered" evidence="1">
    <location>
        <begin position="609"/>
        <end position="630"/>
    </location>
</feature>
<reference evidence="2" key="1">
    <citation type="submission" date="2016-04" db="EMBL/GenBank/DDBJ databases">
        <authorList>
            <person name="Nguyen H.D."/>
            <person name="Samba Siva P."/>
            <person name="Cullis J."/>
            <person name="Levesque C.A."/>
            <person name="Hambleton S."/>
        </authorList>
    </citation>
    <scope>NUCLEOTIDE SEQUENCE</scope>
    <source>
        <strain evidence="2">DAOMC 236416</strain>
    </source>
</reference>
<dbReference type="Proteomes" id="UP000077521">
    <property type="component" value="Unassembled WGS sequence"/>
</dbReference>